<name>A0A4Y2GZ52_ARAVE</name>
<evidence type="ECO:0000313" key="3">
    <source>
        <dbReference type="Proteomes" id="UP000499080"/>
    </source>
</evidence>
<organism evidence="2 3">
    <name type="scientific">Araneus ventricosus</name>
    <name type="common">Orbweaver spider</name>
    <name type="synonym">Epeira ventricosa</name>
    <dbReference type="NCBI Taxonomy" id="182803"/>
    <lineage>
        <taxon>Eukaryota</taxon>
        <taxon>Metazoa</taxon>
        <taxon>Ecdysozoa</taxon>
        <taxon>Arthropoda</taxon>
        <taxon>Chelicerata</taxon>
        <taxon>Arachnida</taxon>
        <taxon>Araneae</taxon>
        <taxon>Araneomorphae</taxon>
        <taxon>Entelegynae</taxon>
        <taxon>Araneoidea</taxon>
        <taxon>Araneidae</taxon>
        <taxon>Araneus</taxon>
    </lineage>
</organism>
<reference evidence="2 3" key="1">
    <citation type="journal article" date="2019" name="Sci. Rep.">
        <title>Orb-weaving spider Araneus ventricosus genome elucidates the spidroin gene catalogue.</title>
        <authorList>
            <person name="Kono N."/>
            <person name="Nakamura H."/>
            <person name="Ohtoshi R."/>
            <person name="Moran D.A.P."/>
            <person name="Shinohara A."/>
            <person name="Yoshida Y."/>
            <person name="Fujiwara M."/>
            <person name="Mori M."/>
            <person name="Tomita M."/>
            <person name="Arakawa K."/>
        </authorList>
    </citation>
    <scope>NUCLEOTIDE SEQUENCE [LARGE SCALE GENOMIC DNA]</scope>
</reference>
<protein>
    <submittedName>
        <fullName evidence="2">Uncharacterized protein</fullName>
    </submittedName>
</protein>
<feature type="region of interest" description="Disordered" evidence="1">
    <location>
        <begin position="1"/>
        <end position="63"/>
    </location>
</feature>
<proteinExistence type="predicted"/>
<feature type="non-terminal residue" evidence="2">
    <location>
        <position position="63"/>
    </location>
</feature>
<keyword evidence="3" id="KW-1185">Reference proteome</keyword>
<sequence>MAYGTNTNDRSSESPAGRETNRTGWSYLLKTTTPPPSTSPHHNNPATDLSGEPGEKKFHKIQF</sequence>
<accession>A0A4Y2GZ52</accession>
<dbReference type="EMBL" id="BGPR01101336">
    <property type="protein sequence ID" value="GBM59342.1"/>
    <property type="molecule type" value="Genomic_DNA"/>
</dbReference>
<dbReference type="AlphaFoldDB" id="A0A4Y2GZ52"/>
<evidence type="ECO:0000256" key="1">
    <source>
        <dbReference type="SAM" id="MobiDB-lite"/>
    </source>
</evidence>
<comment type="caution">
    <text evidence="2">The sequence shown here is derived from an EMBL/GenBank/DDBJ whole genome shotgun (WGS) entry which is preliminary data.</text>
</comment>
<evidence type="ECO:0000313" key="2">
    <source>
        <dbReference type="EMBL" id="GBM59342.1"/>
    </source>
</evidence>
<dbReference type="Proteomes" id="UP000499080">
    <property type="component" value="Unassembled WGS sequence"/>
</dbReference>
<gene>
    <name evidence="2" type="ORF">AVEN_212367_1</name>
</gene>